<dbReference type="AlphaFoldDB" id="A0A0E9TP38"/>
<protein>
    <submittedName>
        <fullName evidence="1">Uncharacterized protein</fullName>
    </submittedName>
</protein>
<reference evidence="1" key="2">
    <citation type="journal article" date="2015" name="Fish Shellfish Immunol.">
        <title>Early steps in the European eel (Anguilla anguilla)-Vibrio vulnificus interaction in the gills: Role of the RtxA13 toxin.</title>
        <authorList>
            <person name="Callol A."/>
            <person name="Pajuelo D."/>
            <person name="Ebbesson L."/>
            <person name="Teles M."/>
            <person name="MacKenzie S."/>
            <person name="Amaro C."/>
        </authorList>
    </citation>
    <scope>NUCLEOTIDE SEQUENCE</scope>
</reference>
<evidence type="ECO:0000313" key="1">
    <source>
        <dbReference type="EMBL" id="JAH54650.1"/>
    </source>
</evidence>
<reference evidence="1" key="1">
    <citation type="submission" date="2014-11" db="EMBL/GenBank/DDBJ databases">
        <authorList>
            <person name="Amaro Gonzalez C."/>
        </authorList>
    </citation>
    <scope>NUCLEOTIDE SEQUENCE</scope>
</reference>
<dbReference type="EMBL" id="GBXM01053927">
    <property type="protein sequence ID" value="JAH54650.1"/>
    <property type="molecule type" value="Transcribed_RNA"/>
</dbReference>
<organism evidence="1">
    <name type="scientific">Anguilla anguilla</name>
    <name type="common">European freshwater eel</name>
    <name type="synonym">Muraena anguilla</name>
    <dbReference type="NCBI Taxonomy" id="7936"/>
    <lineage>
        <taxon>Eukaryota</taxon>
        <taxon>Metazoa</taxon>
        <taxon>Chordata</taxon>
        <taxon>Craniata</taxon>
        <taxon>Vertebrata</taxon>
        <taxon>Euteleostomi</taxon>
        <taxon>Actinopterygii</taxon>
        <taxon>Neopterygii</taxon>
        <taxon>Teleostei</taxon>
        <taxon>Anguilliformes</taxon>
        <taxon>Anguillidae</taxon>
        <taxon>Anguilla</taxon>
    </lineage>
</organism>
<sequence>MFHQAKAYTFLTCDYSMKQNIWPGFLKGINSCKQHR</sequence>
<accession>A0A0E9TP38</accession>
<proteinExistence type="predicted"/>
<name>A0A0E9TP38_ANGAN</name>